<evidence type="ECO:0000256" key="2">
    <source>
        <dbReference type="SAM" id="Phobius"/>
    </source>
</evidence>
<comment type="caution">
    <text evidence="3">The sequence shown here is derived from an EMBL/GenBank/DDBJ whole genome shotgun (WGS) entry which is preliminary data.</text>
</comment>
<dbReference type="EMBL" id="VSSQ01000040">
    <property type="protein sequence ID" value="MPL68247.1"/>
    <property type="molecule type" value="Genomic_DNA"/>
</dbReference>
<feature type="transmembrane region" description="Helical" evidence="2">
    <location>
        <begin position="341"/>
        <end position="362"/>
    </location>
</feature>
<dbReference type="Pfam" id="PF07454">
    <property type="entry name" value="SpoIIP"/>
    <property type="match status" value="1"/>
</dbReference>
<dbReference type="AlphaFoldDB" id="A0A644TP97"/>
<dbReference type="NCBIfam" id="TIGR02867">
    <property type="entry name" value="spore_II_P"/>
    <property type="match status" value="1"/>
</dbReference>
<sequence length="393" mass="43626">MLRVLISLLILVLMTQQSPQAFSAFIYDGAEQVGYVTILDEQDNIVMQTGLNIQPGDEYIGETNHVYQIMYVENNIAKARYVRNDISQEAEPEALPAQASQGAVRTSQAPANQATKVAIYHTHTDESYIPSDGKSTTPGKGSIIDVGSTFSDQLNKLGYTTIHSKTIHEPHDANAYQRSRRTFTKLLAQQPAALFDIHRDSAPLQTYKATINGQDTTKILLVVGRQNQNHNTTLNYARQLKREADRKYKGLIRGIFIAHGNYNQDLSPRAMLVEVGTQYNTREAAERGITLFADIIPSIIAPQKNGARAQSEAPDNDQAPNPQYSPNQAATTTPPKSDNSLLADIVFLIGAVIAGAVFYLYLSTGSWEEAKDKLRKLRKSEFTNFFGPHKKRK</sequence>
<feature type="region of interest" description="Disordered" evidence="1">
    <location>
        <begin position="304"/>
        <end position="335"/>
    </location>
</feature>
<name>A0A644TP97_9ZZZZ</name>
<evidence type="ECO:0008006" key="4">
    <source>
        <dbReference type="Google" id="ProtNLM"/>
    </source>
</evidence>
<dbReference type="InterPro" id="IPR010897">
    <property type="entry name" value="Spore_II_P"/>
</dbReference>
<protein>
    <recommendedName>
        <fullName evidence="4">Stage II sporulation protein P</fullName>
    </recommendedName>
</protein>
<reference evidence="3" key="1">
    <citation type="submission" date="2019-08" db="EMBL/GenBank/DDBJ databases">
        <authorList>
            <person name="Kucharzyk K."/>
            <person name="Murdoch R.W."/>
            <person name="Higgins S."/>
            <person name="Loffler F."/>
        </authorList>
    </citation>
    <scope>NUCLEOTIDE SEQUENCE</scope>
</reference>
<keyword evidence="2" id="KW-0812">Transmembrane</keyword>
<feature type="compositionally biased region" description="Polar residues" evidence="1">
    <location>
        <begin position="318"/>
        <end position="335"/>
    </location>
</feature>
<gene>
    <name evidence="3" type="ORF">SDC9_13968</name>
</gene>
<accession>A0A644TP97</accession>
<keyword evidence="2" id="KW-0472">Membrane</keyword>
<organism evidence="3">
    <name type="scientific">bioreactor metagenome</name>
    <dbReference type="NCBI Taxonomy" id="1076179"/>
    <lineage>
        <taxon>unclassified sequences</taxon>
        <taxon>metagenomes</taxon>
        <taxon>ecological metagenomes</taxon>
    </lineage>
</organism>
<evidence type="ECO:0000256" key="1">
    <source>
        <dbReference type="SAM" id="MobiDB-lite"/>
    </source>
</evidence>
<evidence type="ECO:0000313" key="3">
    <source>
        <dbReference type="EMBL" id="MPL68247.1"/>
    </source>
</evidence>
<proteinExistence type="predicted"/>
<keyword evidence="2" id="KW-1133">Transmembrane helix</keyword>